<evidence type="ECO:0000256" key="6">
    <source>
        <dbReference type="ARBA" id="ARBA00022705"/>
    </source>
</evidence>
<feature type="binding site" evidence="18">
    <location>
        <position position="9"/>
    </location>
    <ligand>
        <name>substrate</name>
    </ligand>
</feature>
<feature type="binding site" evidence="19">
    <location>
        <position position="155"/>
    </location>
    <ligand>
        <name>a divalent metal cation</name>
        <dbReference type="ChEBI" id="CHEBI:60240"/>
        <label>1</label>
        <note>catalytic</note>
    </ligand>
</feature>
<evidence type="ECO:0000259" key="21">
    <source>
        <dbReference type="SMART" id="SM00479"/>
    </source>
</evidence>
<evidence type="ECO:0000256" key="9">
    <source>
        <dbReference type="ARBA" id="ARBA00022801"/>
    </source>
</evidence>
<feature type="domain" description="Exonuclease" evidence="21">
    <location>
        <begin position="2"/>
        <end position="172"/>
    </location>
</feature>
<keyword evidence="13 19" id="KW-0464">Manganese</keyword>
<comment type="cofactor">
    <cofactor evidence="19">
        <name>Mg(2+)</name>
        <dbReference type="ChEBI" id="CHEBI:18420"/>
    </cofactor>
    <cofactor evidence="19">
        <name>Mn(2+)</name>
        <dbReference type="ChEBI" id="CHEBI:29035"/>
    </cofactor>
    <text evidence="19">Binds 2 divalent metal cations. Magnesium or manganese.</text>
</comment>
<comment type="cofactor">
    <cofactor evidence="1 20">
        <name>Mn(2+)</name>
        <dbReference type="ChEBI" id="CHEBI:29035"/>
    </cofactor>
</comment>
<dbReference type="InterPro" id="IPR036397">
    <property type="entry name" value="RNaseH_sf"/>
</dbReference>
<dbReference type="Proteomes" id="UP000001695">
    <property type="component" value="Chromosome"/>
</dbReference>
<evidence type="ECO:0000256" key="1">
    <source>
        <dbReference type="ARBA" id="ARBA00001936"/>
    </source>
</evidence>
<keyword evidence="8 19" id="KW-0479">Metal-binding</keyword>
<keyword evidence="7 20" id="KW-0540">Nuclease</keyword>
<comment type="catalytic activity">
    <reaction evidence="16 20">
        <text>DNA(n) + a 2'-deoxyribonucleoside 5'-triphosphate = DNA(n+1) + diphosphate</text>
        <dbReference type="Rhea" id="RHEA:22508"/>
        <dbReference type="Rhea" id="RHEA-COMP:17339"/>
        <dbReference type="Rhea" id="RHEA-COMP:17340"/>
        <dbReference type="ChEBI" id="CHEBI:33019"/>
        <dbReference type="ChEBI" id="CHEBI:61560"/>
        <dbReference type="ChEBI" id="CHEBI:173112"/>
        <dbReference type="EC" id="2.7.7.7"/>
    </reaction>
</comment>
<proteinExistence type="predicted"/>
<evidence type="ECO:0000256" key="7">
    <source>
        <dbReference type="ARBA" id="ARBA00022722"/>
    </source>
</evidence>
<feature type="active site" description="Proton acceptor" evidence="17">
    <location>
        <position position="150"/>
    </location>
</feature>
<keyword evidence="4 20" id="KW-0808">Transferase</keyword>
<dbReference type="FunFam" id="3.30.420.10:FF:000012">
    <property type="entry name" value="DNA polymerase III subunit epsilon"/>
    <property type="match status" value="1"/>
</dbReference>
<dbReference type="SMART" id="SM00479">
    <property type="entry name" value="EXOIII"/>
    <property type="match status" value="1"/>
</dbReference>
<dbReference type="NCBIfam" id="NF004316">
    <property type="entry name" value="PRK05711.1"/>
    <property type="match status" value="1"/>
</dbReference>
<dbReference type="Pfam" id="PF00929">
    <property type="entry name" value="RNase_T"/>
    <property type="match status" value="1"/>
</dbReference>
<dbReference type="EC" id="2.7.7.7" evidence="2 20"/>
<dbReference type="InterPro" id="IPR006309">
    <property type="entry name" value="DnaQ_proteo"/>
</dbReference>
<evidence type="ECO:0000256" key="15">
    <source>
        <dbReference type="ARBA" id="ARBA00026073"/>
    </source>
</evidence>
<dbReference type="GO" id="GO:0045004">
    <property type="term" value="P:DNA replication proofreading"/>
    <property type="evidence" value="ECO:0007669"/>
    <property type="project" value="TreeGrafter"/>
</dbReference>
<keyword evidence="10 20" id="KW-0269">Exonuclease</keyword>
<dbReference type="PANTHER" id="PTHR30231:SF41">
    <property type="entry name" value="DNA POLYMERASE III SUBUNIT EPSILON"/>
    <property type="match status" value="1"/>
</dbReference>
<dbReference type="GO" id="GO:0008408">
    <property type="term" value="F:3'-5' exonuclease activity"/>
    <property type="evidence" value="ECO:0007669"/>
    <property type="project" value="TreeGrafter"/>
</dbReference>
<evidence type="ECO:0000313" key="23">
    <source>
        <dbReference type="Proteomes" id="UP000001695"/>
    </source>
</evidence>
<evidence type="ECO:0000256" key="12">
    <source>
        <dbReference type="ARBA" id="ARBA00022932"/>
    </source>
</evidence>
<dbReference type="NCBIfam" id="TIGR00573">
    <property type="entry name" value="dnaq"/>
    <property type="match status" value="1"/>
</dbReference>
<evidence type="ECO:0000256" key="16">
    <source>
        <dbReference type="ARBA" id="ARBA00049244"/>
    </source>
</evidence>
<dbReference type="SUPFAM" id="SSF53098">
    <property type="entry name" value="Ribonuclease H-like"/>
    <property type="match status" value="1"/>
</dbReference>
<evidence type="ECO:0000256" key="5">
    <source>
        <dbReference type="ARBA" id="ARBA00022695"/>
    </source>
</evidence>
<comment type="subunit">
    <text evidence="15 20">DNA polymerase III contains a core (composed of alpha, epsilon and theta chains) that associates with a tau subunit. This core dimerizes to form the POLIII' complex. PolIII' associates with the gamma complex (composed of gamma, delta, delta', psi and chi chains) and with the beta chain to form the complete DNA polymerase III complex.</text>
</comment>
<protein>
    <recommendedName>
        <fullName evidence="3 20">DNA polymerase III subunit epsilon</fullName>
        <ecNumber evidence="2 20">2.7.7.7</ecNumber>
    </recommendedName>
</protein>
<dbReference type="GO" id="GO:0005829">
    <property type="term" value="C:cytosol"/>
    <property type="evidence" value="ECO:0007669"/>
    <property type="project" value="TreeGrafter"/>
</dbReference>
<dbReference type="KEGG" id="bid:Bind_3198"/>
<feature type="binding site" evidence="19">
    <location>
        <position position="7"/>
    </location>
    <ligand>
        <name>a divalent metal cation</name>
        <dbReference type="ChEBI" id="CHEBI:60240"/>
        <label>1</label>
        <note>catalytic</note>
    </ligand>
</feature>
<evidence type="ECO:0000256" key="19">
    <source>
        <dbReference type="PIRSR" id="PIRSR606309-3"/>
    </source>
</evidence>
<feature type="binding site" evidence="19">
    <location>
        <position position="9"/>
    </location>
    <ligand>
        <name>a divalent metal cation</name>
        <dbReference type="ChEBI" id="CHEBI:60240"/>
        <label>1</label>
        <note>catalytic</note>
    </ligand>
</feature>
<keyword evidence="6 20" id="KW-0235">DNA replication</keyword>
<dbReference type="GO" id="GO:0003887">
    <property type="term" value="F:DNA-directed DNA polymerase activity"/>
    <property type="evidence" value="ECO:0007669"/>
    <property type="project" value="UniProtKB-KW"/>
</dbReference>
<name>B2ICZ3_BEII9</name>
<evidence type="ECO:0000256" key="8">
    <source>
        <dbReference type="ARBA" id="ARBA00022723"/>
    </source>
</evidence>
<dbReference type="STRING" id="395963.Bind_3198"/>
<evidence type="ECO:0000256" key="18">
    <source>
        <dbReference type="PIRSR" id="PIRSR606309-2"/>
    </source>
</evidence>
<keyword evidence="5 20" id="KW-0548">Nucleotidyltransferase</keyword>
<evidence type="ECO:0000256" key="10">
    <source>
        <dbReference type="ARBA" id="ARBA00022839"/>
    </source>
</evidence>
<dbReference type="HOGENOM" id="CLU_047806_2_0_5"/>
<keyword evidence="11 19" id="KW-0460">Magnesium</keyword>
<evidence type="ECO:0000256" key="2">
    <source>
        <dbReference type="ARBA" id="ARBA00012417"/>
    </source>
</evidence>
<dbReference type="NCBIfam" id="TIGR01406">
    <property type="entry name" value="dnaQ_proteo"/>
    <property type="match status" value="1"/>
</dbReference>
<dbReference type="GO" id="GO:0046872">
    <property type="term" value="F:metal ion binding"/>
    <property type="evidence" value="ECO:0007669"/>
    <property type="project" value="UniProtKB-KW"/>
</dbReference>
<keyword evidence="9 20" id="KW-0378">Hydrolase</keyword>
<dbReference type="InterPro" id="IPR006054">
    <property type="entry name" value="DnaQ"/>
</dbReference>
<sequence>MREIVLDTETTGLDPAEGHRIIEIGCIEILHTIPTGQIFHVYIDPQRDIPEDAVRVHGITAEFLAGKPVFADIASEFLAFIGDAKLVAHNAAFDMRFLNAELGLLGLEPIDSERVVDTLALARRRHPGASNSLDALCNRYGIDNTRRTKHGALLDSEILADVYAELLGGRQAALTFETATALRQDNTHQTPFRQRPVPLESALSSQERDAHRAFIAKLGDKAIWVSYLPQPENSES</sequence>
<dbReference type="EMBL" id="CP001016">
    <property type="protein sequence ID" value="ACB96758.1"/>
    <property type="molecule type" value="Genomic_DNA"/>
</dbReference>
<evidence type="ECO:0000256" key="11">
    <source>
        <dbReference type="ARBA" id="ARBA00022842"/>
    </source>
</evidence>
<dbReference type="OrthoDB" id="9804290at2"/>
<organism evidence="22 23">
    <name type="scientific">Beijerinckia indica subsp. indica (strain ATCC 9039 / DSM 1715 / NCIMB 8712)</name>
    <dbReference type="NCBI Taxonomy" id="395963"/>
    <lineage>
        <taxon>Bacteria</taxon>
        <taxon>Pseudomonadati</taxon>
        <taxon>Pseudomonadota</taxon>
        <taxon>Alphaproteobacteria</taxon>
        <taxon>Hyphomicrobiales</taxon>
        <taxon>Beijerinckiaceae</taxon>
        <taxon>Beijerinckia</taxon>
    </lineage>
</organism>
<evidence type="ECO:0000256" key="14">
    <source>
        <dbReference type="ARBA" id="ARBA00025483"/>
    </source>
</evidence>
<dbReference type="AlphaFoldDB" id="B2ICZ3"/>
<gene>
    <name evidence="20" type="primary">dnaQ</name>
    <name evidence="22" type="ordered locus">Bind_3198</name>
</gene>
<dbReference type="Gene3D" id="3.30.420.10">
    <property type="entry name" value="Ribonuclease H-like superfamily/Ribonuclease H"/>
    <property type="match status" value="1"/>
</dbReference>
<keyword evidence="23" id="KW-1185">Reference proteome</keyword>
<evidence type="ECO:0000256" key="4">
    <source>
        <dbReference type="ARBA" id="ARBA00022679"/>
    </source>
</evidence>
<keyword evidence="12 20" id="KW-0239">DNA-directed DNA polymerase</keyword>
<accession>B2ICZ3</accession>
<evidence type="ECO:0000313" key="22">
    <source>
        <dbReference type="EMBL" id="ACB96758.1"/>
    </source>
</evidence>
<feature type="binding site" evidence="18">
    <location>
        <position position="7"/>
    </location>
    <ligand>
        <name>substrate</name>
    </ligand>
</feature>
<feature type="binding site" evidence="18">
    <location>
        <position position="155"/>
    </location>
    <ligand>
        <name>substrate</name>
    </ligand>
</feature>
<dbReference type="eggNOG" id="COG0847">
    <property type="taxonomic scope" value="Bacteria"/>
</dbReference>
<reference evidence="22 23" key="2">
    <citation type="journal article" date="2010" name="J. Bacteriol.">
        <title>Complete genome sequence of Beijerinckia indica subsp. indica.</title>
        <authorList>
            <person name="Tamas I."/>
            <person name="Dedysh S.N."/>
            <person name="Liesack W."/>
            <person name="Stott M.B."/>
            <person name="Alam M."/>
            <person name="Murrell J.C."/>
            <person name="Dunfield P.F."/>
        </authorList>
    </citation>
    <scope>NUCLEOTIDE SEQUENCE [LARGE SCALE GENOMIC DNA]</scope>
    <source>
        <strain evidence="23">ATCC 9039 / DSM 1715 / NCIMB 8712</strain>
    </source>
</reference>
<dbReference type="GO" id="GO:0003677">
    <property type="term" value="F:DNA binding"/>
    <property type="evidence" value="ECO:0007669"/>
    <property type="project" value="InterPro"/>
</dbReference>
<evidence type="ECO:0000256" key="3">
    <source>
        <dbReference type="ARBA" id="ARBA00020352"/>
    </source>
</evidence>
<comment type="function">
    <text evidence="14 20">DNA polymerase III is a complex, multichain enzyme responsible for most of the replicative synthesis in bacteria. The epsilon subunit contain the editing function and is a proofreading 3'-5' exonuclease.</text>
</comment>
<dbReference type="RefSeq" id="WP_012386106.1">
    <property type="nucleotide sequence ID" value="NC_010581.1"/>
</dbReference>
<feature type="binding site" evidence="18">
    <location>
        <position position="57"/>
    </location>
    <ligand>
        <name>substrate</name>
    </ligand>
</feature>
<evidence type="ECO:0000256" key="20">
    <source>
        <dbReference type="RuleBase" id="RU364087"/>
    </source>
</evidence>
<evidence type="ECO:0000256" key="17">
    <source>
        <dbReference type="PIRSR" id="PIRSR606309-1"/>
    </source>
</evidence>
<dbReference type="InterPro" id="IPR013520">
    <property type="entry name" value="Ribonucl_H"/>
</dbReference>
<reference evidence="23" key="1">
    <citation type="submission" date="2008-03" db="EMBL/GenBank/DDBJ databases">
        <title>Complete sequence of chromosome of Beijerinckia indica subsp. indica ATCC 9039.</title>
        <authorList>
            <consortium name="US DOE Joint Genome Institute"/>
            <person name="Copeland A."/>
            <person name="Lucas S."/>
            <person name="Lapidus A."/>
            <person name="Glavina del Rio T."/>
            <person name="Dalin E."/>
            <person name="Tice H."/>
            <person name="Bruce D."/>
            <person name="Goodwin L."/>
            <person name="Pitluck S."/>
            <person name="LaButti K."/>
            <person name="Schmutz J."/>
            <person name="Larimer F."/>
            <person name="Land M."/>
            <person name="Hauser L."/>
            <person name="Kyrpides N."/>
            <person name="Mikhailova N."/>
            <person name="Dunfield P.F."/>
            <person name="Dedysh S.N."/>
            <person name="Liesack W."/>
            <person name="Saw J.H."/>
            <person name="Alam M."/>
            <person name="Chen Y."/>
            <person name="Murrell J.C."/>
            <person name="Richardson P."/>
        </authorList>
    </citation>
    <scope>NUCLEOTIDE SEQUENCE [LARGE SCALE GENOMIC DNA]</scope>
    <source>
        <strain evidence="23">ATCC 9039 / DSM 1715 / NCIMB 8712</strain>
    </source>
</reference>
<evidence type="ECO:0000256" key="13">
    <source>
        <dbReference type="ARBA" id="ARBA00023211"/>
    </source>
</evidence>
<dbReference type="PANTHER" id="PTHR30231">
    <property type="entry name" value="DNA POLYMERASE III SUBUNIT EPSILON"/>
    <property type="match status" value="1"/>
</dbReference>
<dbReference type="InterPro" id="IPR012337">
    <property type="entry name" value="RNaseH-like_sf"/>
</dbReference>
<dbReference type="CDD" id="cd06131">
    <property type="entry name" value="DNA_pol_III_epsilon_Ecoli_like"/>
    <property type="match status" value="1"/>
</dbReference>